<sequence length="527" mass="60498">MNFTARQNVLFDRIESLIERAAWFPHPIVEIWGGGSLFRLEPSPKDADCVFRFDGVHPLWEWFLPIAKSDFADSILEEARRNGLDDLAEIDRQTIVWWCESFHQAGLRQYSFMDSSLQLPIYLTKRLIKKNYPSISVVELTPRSDPTAWRMTLTKVWSKGTTFDRSALVDSAKALEESDRSNLLQQLAEFRKANRLLRECIQSWDQEKFQLASDYAGKTLPDKLAAVRPSKSTKPTSDIRKMVKRQARLFEALDAAASVRSNDPAVIALEALTSQQKVKRWGPNLVDEGILSERHLGLARHNLRRKHHTRAYLHSRLITDLHDNGCLVQREGEHLWFFTDDLKGLVVGYEYRGWFAAFSHGVFLASINDDREFFDWPVYRNPIRSMDELWPLVEAFRSGEQIENSSRCPELACPFCGERVVTRDRPFDLENRKCSHLVDIQVLSNDAGMGFGDLLDYPKRDELIEINNNFAKGCRVSEQDWQITALFVSSPEYEPPDLSHLVDPVEGAPSPEYIAACDAYLDKLRAS</sequence>
<protein>
    <submittedName>
        <fullName evidence="1">Uncharacterized protein</fullName>
    </submittedName>
</protein>
<reference evidence="1 2" key="1">
    <citation type="submission" date="2019-02" db="EMBL/GenBank/DDBJ databases">
        <title>Deep-cultivation of Planctomycetes and their phenomic and genomic characterization uncovers novel biology.</title>
        <authorList>
            <person name="Wiegand S."/>
            <person name="Jogler M."/>
            <person name="Boedeker C."/>
            <person name="Pinto D."/>
            <person name="Vollmers J."/>
            <person name="Rivas-Marin E."/>
            <person name="Kohn T."/>
            <person name="Peeters S.H."/>
            <person name="Heuer A."/>
            <person name="Rast P."/>
            <person name="Oberbeckmann S."/>
            <person name="Bunk B."/>
            <person name="Jeske O."/>
            <person name="Meyerdierks A."/>
            <person name="Storesund J.E."/>
            <person name="Kallscheuer N."/>
            <person name="Luecker S."/>
            <person name="Lage O.M."/>
            <person name="Pohl T."/>
            <person name="Merkel B.J."/>
            <person name="Hornburger P."/>
            <person name="Mueller R.-W."/>
            <person name="Bruemmer F."/>
            <person name="Labrenz M."/>
            <person name="Spormann A.M."/>
            <person name="Op Den Camp H."/>
            <person name="Overmann J."/>
            <person name="Amann R."/>
            <person name="Jetten M.S.M."/>
            <person name="Mascher T."/>
            <person name="Medema M.H."/>
            <person name="Devos D.P."/>
            <person name="Kaster A.-K."/>
            <person name="Ovreas L."/>
            <person name="Rohde M."/>
            <person name="Galperin M.Y."/>
            <person name="Jogler C."/>
        </authorList>
    </citation>
    <scope>NUCLEOTIDE SEQUENCE [LARGE SCALE GENOMIC DNA]</scope>
    <source>
        <strain evidence="1 2">Pan54</strain>
    </source>
</reference>
<keyword evidence="2" id="KW-1185">Reference proteome</keyword>
<evidence type="ECO:0000313" key="2">
    <source>
        <dbReference type="Proteomes" id="UP000316095"/>
    </source>
</evidence>
<dbReference type="OrthoDB" id="10021298at2"/>
<name>A0A5C5XMD4_9PLAN</name>
<dbReference type="EMBL" id="SJPG01000001">
    <property type="protein sequence ID" value="TWT64366.1"/>
    <property type="molecule type" value="Genomic_DNA"/>
</dbReference>
<proteinExistence type="predicted"/>
<gene>
    <name evidence="1" type="ORF">Pan54_51280</name>
</gene>
<dbReference type="RefSeq" id="WP_146506083.1">
    <property type="nucleotide sequence ID" value="NZ_SJPG01000001.1"/>
</dbReference>
<dbReference type="AlphaFoldDB" id="A0A5C5XMD4"/>
<evidence type="ECO:0000313" key="1">
    <source>
        <dbReference type="EMBL" id="TWT64366.1"/>
    </source>
</evidence>
<dbReference type="Proteomes" id="UP000316095">
    <property type="component" value="Unassembled WGS sequence"/>
</dbReference>
<organism evidence="1 2">
    <name type="scientific">Rubinisphaera italica</name>
    <dbReference type="NCBI Taxonomy" id="2527969"/>
    <lineage>
        <taxon>Bacteria</taxon>
        <taxon>Pseudomonadati</taxon>
        <taxon>Planctomycetota</taxon>
        <taxon>Planctomycetia</taxon>
        <taxon>Planctomycetales</taxon>
        <taxon>Planctomycetaceae</taxon>
        <taxon>Rubinisphaera</taxon>
    </lineage>
</organism>
<comment type="caution">
    <text evidence="1">The sequence shown here is derived from an EMBL/GenBank/DDBJ whole genome shotgun (WGS) entry which is preliminary data.</text>
</comment>
<accession>A0A5C5XMD4</accession>